<dbReference type="InterPro" id="IPR000477">
    <property type="entry name" value="RT_dom"/>
</dbReference>
<feature type="region of interest" description="Disordered" evidence="1">
    <location>
        <begin position="1"/>
        <end position="30"/>
    </location>
</feature>
<gene>
    <name evidence="3" type="ORF">Tci_057943</name>
</gene>
<dbReference type="EMBL" id="BKCJ010009220">
    <property type="protein sequence ID" value="GEU85965.1"/>
    <property type="molecule type" value="Genomic_DNA"/>
</dbReference>
<dbReference type="PANTHER" id="PTHR33116:SF78">
    <property type="entry name" value="OS12G0587133 PROTEIN"/>
    <property type="match status" value="1"/>
</dbReference>
<proteinExistence type="predicted"/>
<dbReference type="AlphaFoldDB" id="A0A6L2NMZ8"/>
<name>A0A6L2NMZ8_TANCI</name>
<protein>
    <submittedName>
        <fullName evidence="3">RNA-directed DNA polymerase, eukaryota, reverse transcriptase zinc-binding domain protein</fullName>
    </submittedName>
</protein>
<sequence length="449" mass="50539">MDSDIESTNNNDNVDYEDEENEGEDEDVDDDLFDDRIDGDLFCNELNNVFKYGGVSIQESCGSSKAPGPDGFTFKFIKHHWDTIGHNFIDMVKRFEIDGFMPKDCNPSFIALIPKVLDPLPINDFIPISLIGFQYKVIAKVISNRISKVAHSVVSEVDFEKAFDSLDWKFLDHTMEQMGFSPQLKKWIHGCLDSSFGSVFINGSPTKEFKIQKGICQGDPLLPFLYIIAMEALHVSIQDAKSKGIFEGVNVGSNGINISHLQFVDDALIMDLSFGGRLTLLKSVLGALGTYFFSLFKAPTSVIIQLERLRRHFFWGGSLDRNKLAWIAWKKVCSSNYGGLGIGSLYASNLAMLANWWWRSPWKVITVLNKHILKVSCDLNGNFSRKVGDGATVAFWNDVWIGNSNLKTAFPKIYSLEIDKDFLLADRYIFLLLMGRMLVSLRLGRGEGL</sequence>
<comment type="caution">
    <text evidence="3">The sequence shown here is derived from an EMBL/GenBank/DDBJ whole genome shotgun (WGS) entry which is preliminary data.</text>
</comment>
<dbReference type="SUPFAM" id="SSF56672">
    <property type="entry name" value="DNA/RNA polymerases"/>
    <property type="match status" value="1"/>
</dbReference>
<accession>A0A6L2NMZ8</accession>
<dbReference type="PANTHER" id="PTHR33116">
    <property type="entry name" value="REVERSE TRANSCRIPTASE ZINC-BINDING DOMAIN-CONTAINING PROTEIN-RELATED-RELATED"/>
    <property type="match status" value="1"/>
</dbReference>
<dbReference type="InterPro" id="IPR043502">
    <property type="entry name" value="DNA/RNA_pol_sf"/>
</dbReference>
<keyword evidence="3" id="KW-0695">RNA-directed DNA polymerase</keyword>
<dbReference type="Pfam" id="PF00078">
    <property type="entry name" value="RVT_1"/>
    <property type="match status" value="1"/>
</dbReference>
<evidence type="ECO:0000256" key="1">
    <source>
        <dbReference type="SAM" id="MobiDB-lite"/>
    </source>
</evidence>
<dbReference type="GO" id="GO:0003964">
    <property type="term" value="F:RNA-directed DNA polymerase activity"/>
    <property type="evidence" value="ECO:0007669"/>
    <property type="project" value="UniProtKB-KW"/>
</dbReference>
<organism evidence="3">
    <name type="scientific">Tanacetum cinerariifolium</name>
    <name type="common">Dalmatian daisy</name>
    <name type="synonym">Chrysanthemum cinerariifolium</name>
    <dbReference type="NCBI Taxonomy" id="118510"/>
    <lineage>
        <taxon>Eukaryota</taxon>
        <taxon>Viridiplantae</taxon>
        <taxon>Streptophyta</taxon>
        <taxon>Embryophyta</taxon>
        <taxon>Tracheophyta</taxon>
        <taxon>Spermatophyta</taxon>
        <taxon>Magnoliopsida</taxon>
        <taxon>eudicotyledons</taxon>
        <taxon>Gunneridae</taxon>
        <taxon>Pentapetalae</taxon>
        <taxon>asterids</taxon>
        <taxon>campanulids</taxon>
        <taxon>Asterales</taxon>
        <taxon>Asteraceae</taxon>
        <taxon>Asteroideae</taxon>
        <taxon>Anthemideae</taxon>
        <taxon>Anthemidinae</taxon>
        <taxon>Tanacetum</taxon>
    </lineage>
</organism>
<feature type="domain" description="Reverse transcriptase" evidence="2">
    <location>
        <begin position="152"/>
        <end position="270"/>
    </location>
</feature>
<keyword evidence="3" id="KW-0808">Transferase</keyword>
<feature type="compositionally biased region" description="Acidic residues" evidence="1">
    <location>
        <begin position="14"/>
        <end position="30"/>
    </location>
</feature>
<keyword evidence="3" id="KW-0548">Nucleotidyltransferase</keyword>
<reference evidence="3" key="1">
    <citation type="journal article" date="2019" name="Sci. Rep.">
        <title>Draft genome of Tanacetum cinerariifolium, the natural source of mosquito coil.</title>
        <authorList>
            <person name="Yamashiro T."/>
            <person name="Shiraishi A."/>
            <person name="Satake H."/>
            <person name="Nakayama K."/>
        </authorList>
    </citation>
    <scope>NUCLEOTIDE SEQUENCE</scope>
</reference>
<evidence type="ECO:0000259" key="2">
    <source>
        <dbReference type="Pfam" id="PF00078"/>
    </source>
</evidence>
<evidence type="ECO:0000313" key="3">
    <source>
        <dbReference type="EMBL" id="GEU85965.1"/>
    </source>
</evidence>